<feature type="compositionally biased region" description="Acidic residues" evidence="1">
    <location>
        <begin position="86"/>
        <end position="95"/>
    </location>
</feature>
<name>A0AAE0P435_9PEZI</name>
<feature type="region of interest" description="Disordered" evidence="1">
    <location>
        <begin position="141"/>
        <end position="191"/>
    </location>
</feature>
<protein>
    <submittedName>
        <fullName evidence="2">Uncharacterized protein</fullName>
    </submittedName>
</protein>
<proteinExistence type="predicted"/>
<feature type="compositionally biased region" description="Basic and acidic residues" evidence="1">
    <location>
        <begin position="398"/>
        <end position="419"/>
    </location>
</feature>
<feature type="compositionally biased region" description="Polar residues" evidence="1">
    <location>
        <begin position="421"/>
        <end position="432"/>
    </location>
</feature>
<evidence type="ECO:0000256" key="1">
    <source>
        <dbReference type="SAM" id="MobiDB-lite"/>
    </source>
</evidence>
<comment type="caution">
    <text evidence="2">The sequence shown here is derived from an EMBL/GenBank/DDBJ whole genome shotgun (WGS) entry which is preliminary data.</text>
</comment>
<sequence>MGVASPNLAKDLSILDTDWSSPLHDFRQARLSLPRLCTPSRMEKQAGPASLPTSIRPFPLSGPAHCRRGRANDCGSLGSNSSIPEVIEDQGSDVSAEDEYATGAALWDSCLQDHSHGAQSIIFIRPQYTALVDTPARGYNTPIGGTASPGQNRHLAVGRTSCQEGRRDQPLGASPESSPRHRRPQMPKPVSYSLFPLGAINGRPSVPPRRSCLPKITPNTVTYQNVSQPSSNTRDCPMSPVRNPAALALDSISARNASTPLLAISLPPVIPEEPSQTSSCEKPLLDLPRPLTATHRPTISKFSSLSNISTRSTSALAQLAQSQAQCGPINTTRRTAELPPLPRCFSAQPSLSPEELSSPPNKSVFEDPDDEESDNTTGGDESSTGFARKLIRGLVLVRSRDGPKGKESSHQRSASDHSEFNIGSSSCCQSPRSGIASPAMSRRPFAFEINEESPELRRGSGRTEGSSKAGASSWLKRNCSSEALSRILGRRST</sequence>
<dbReference type="Proteomes" id="UP001285441">
    <property type="component" value="Unassembled WGS sequence"/>
</dbReference>
<feature type="region of interest" description="Disordered" evidence="1">
    <location>
        <begin position="76"/>
        <end position="95"/>
    </location>
</feature>
<evidence type="ECO:0000313" key="2">
    <source>
        <dbReference type="EMBL" id="KAK3392967.1"/>
    </source>
</evidence>
<evidence type="ECO:0000313" key="3">
    <source>
        <dbReference type="Proteomes" id="UP001285441"/>
    </source>
</evidence>
<dbReference type="AlphaFoldDB" id="A0AAE0P435"/>
<accession>A0AAE0P435</accession>
<keyword evidence="3" id="KW-1185">Reference proteome</keyword>
<feature type="compositionally biased region" description="Polar residues" evidence="1">
    <location>
        <begin position="375"/>
        <end position="385"/>
    </location>
</feature>
<feature type="compositionally biased region" description="Low complexity" evidence="1">
    <location>
        <begin position="349"/>
        <end position="360"/>
    </location>
</feature>
<reference evidence="2" key="1">
    <citation type="journal article" date="2023" name="Mol. Phylogenet. Evol.">
        <title>Genome-scale phylogeny and comparative genomics of the fungal order Sordariales.</title>
        <authorList>
            <person name="Hensen N."/>
            <person name="Bonometti L."/>
            <person name="Westerberg I."/>
            <person name="Brannstrom I.O."/>
            <person name="Guillou S."/>
            <person name="Cros-Aarteil S."/>
            <person name="Calhoun S."/>
            <person name="Haridas S."/>
            <person name="Kuo A."/>
            <person name="Mondo S."/>
            <person name="Pangilinan J."/>
            <person name="Riley R."/>
            <person name="LaButti K."/>
            <person name="Andreopoulos B."/>
            <person name="Lipzen A."/>
            <person name="Chen C."/>
            <person name="Yan M."/>
            <person name="Daum C."/>
            <person name="Ng V."/>
            <person name="Clum A."/>
            <person name="Steindorff A."/>
            <person name="Ohm R.A."/>
            <person name="Martin F."/>
            <person name="Silar P."/>
            <person name="Natvig D.O."/>
            <person name="Lalanne C."/>
            <person name="Gautier V."/>
            <person name="Ament-Velasquez S.L."/>
            <person name="Kruys A."/>
            <person name="Hutchinson M.I."/>
            <person name="Powell A.J."/>
            <person name="Barry K."/>
            <person name="Miller A.N."/>
            <person name="Grigoriev I.V."/>
            <person name="Debuchy R."/>
            <person name="Gladieux P."/>
            <person name="Hiltunen Thoren M."/>
            <person name="Johannesson H."/>
        </authorList>
    </citation>
    <scope>NUCLEOTIDE SEQUENCE</scope>
    <source>
        <strain evidence="2">CBS 232.78</strain>
    </source>
</reference>
<gene>
    <name evidence="2" type="ORF">B0H63DRAFT_5643</name>
</gene>
<feature type="region of interest" description="Disordered" evidence="1">
    <location>
        <begin position="332"/>
        <end position="474"/>
    </location>
</feature>
<dbReference type="EMBL" id="JAULSW010000001">
    <property type="protein sequence ID" value="KAK3392967.1"/>
    <property type="molecule type" value="Genomic_DNA"/>
</dbReference>
<reference evidence="2" key="2">
    <citation type="submission" date="2023-06" db="EMBL/GenBank/DDBJ databases">
        <authorList>
            <consortium name="Lawrence Berkeley National Laboratory"/>
            <person name="Haridas S."/>
            <person name="Hensen N."/>
            <person name="Bonometti L."/>
            <person name="Westerberg I."/>
            <person name="Brannstrom I.O."/>
            <person name="Guillou S."/>
            <person name="Cros-Aarteil S."/>
            <person name="Calhoun S."/>
            <person name="Kuo A."/>
            <person name="Mondo S."/>
            <person name="Pangilinan J."/>
            <person name="Riley R."/>
            <person name="LaButti K."/>
            <person name="Andreopoulos B."/>
            <person name="Lipzen A."/>
            <person name="Chen C."/>
            <person name="Yanf M."/>
            <person name="Daum C."/>
            <person name="Ng V."/>
            <person name="Clum A."/>
            <person name="Steindorff A."/>
            <person name="Ohm R."/>
            <person name="Martin F."/>
            <person name="Silar P."/>
            <person name="Natvig D."/>
            <person name="Lalanne C."/>
            <person name="Gautier V."/>
            <person name="Ament-velasquez S.L."/>
            <person name="Kruys A."/>
            <person name="Hutchinson M.I."/>
            <person name="Powell A.J."/>
            <person name="Barry K."/>
            <person name="Miller A.N."/>
            <person name="Grigoriev I.V."/>
            <person name="Debuchy R."/>
            <person name="Gladieux P."/>
            <person name="Thoren M.H."/>
            <person name="Johannesson H."/>
        </authorList>
    </citation>
    <scope>NUCLEOTIDE SEQUENCE</scope>
    <source>
        <strain evidence="2">CBS 232.78</strain>
    </source>
</reference>
<organism evidence="2 3">
    <name type="scientific">Podospora didyma</name>
    <dbReference type="NCBI Taxonomy" id="330526"/>
    <lineage>
        <taxon>Eukaryota</taxon>
        <taxon>Fungi</taxon>
        <taxon>Dikarya</taxon>
        <taxon>Ascomycota</taxon>
        <taxon>Pezizomycotina</taxon>
        <taxon>Sordariomycetes</taxon>
        <taxon>Sordariomycetidae</taxon>
        <taxon>Sordariales</taxon>
        <taxon>Podosporaceae</taxon>
        <taxon>Podospora</taxon>
    </lineage>
</organism>